<gene>
    <name evidence="2" type="ORF">LYNGBM3L_67980</name>
</gene>
<evidence type="ECO:0000313" key="2">
    <source>
        <dbReference type="EMBL" id="EGJ29102.1"/>
    </source>
</evidence>
<feature type="domain" description="Sulfatase-modifying factor enzyme-like" evidence="1">
    <location>
        <begin position="323"/>
        <end position="567"/>
    </location>
</feature>
<dbReference type="GO" id="GO:0120147">
    <property type="term" value="F:formylglycine-generating oxidase activity"/>
    <property type="evidence" value="ECO:0007669"/>
    <property type="project" value="TreeGrafter"/>
</dbReference>
<dbReference type="RefSeq" id="WP_008189877.1">
    <property type="nucleotide sequence ID" value="NZ_GL890970.1"/>
</dbReference>
<reference evidence="3" key="1">
    <citation type="journal article" date="2011" name="Proc. Natl. Acad. Sci. U.S.A.">
        <title>Genomic insights into the physiology and ecology of the marine filamentous cyanobacterium Lyngbya majuscula.</title>
        <authorList>
            <person name="Jones A.C."/>
            <person name="Monroe E.A."/>
            <person name="Podell S."/>
            <person name="Hess W.R."/>
            <person name="Klages S."/>
            <person name="Esquenazi E."/>
            <person name="Niessen S."/>
            <person name="Hoover H."/>
            <person name="Rothmann M."/>
            <person name="Lasken R.S."/>
            <person name="Yates J.R.III."/>
            <person name="Reinhardt R."/>
            <person name="Kube M."/>
            <person name="Burkart M.D."/>
            <person name="Allen E.E."/>
            <person name="Dorrestein P.C."/>
            <person name="Gerwick W.H."/>
            <person name="Gerwick L."/>
        </authorList>
    </citation>
    <scope>NUCLEOTIDE SEQUENCE [LARGE SCALE GENOMIC DNA]</scope>
    <source>
        <strain evidence="3">3L</strain>
    </source>
</reference>
<sequence>MTTSSSDQLTGELAKQQIERFVARFEPNYRYLACHCALPLVLTPELVNYIRVQFLLNEEVPWIAEADLLLSELCRPVGYELYAMTPAVRSNLLAQFETPEFQHKFGTNRLKSVAQLLMDYVTYLMGTHPPSRQGEFQAQQWAAMVYLDQHRTQAEEEIATALQGLVNRGKNGQAELARLQRLIQEFRPQLSQYDRLMKFAQSLGIWLKDQIPPDAGQSYGVHGVNLSLNQVTQLEGFPPLQTFECEVVTIGLGAGTEINARLFLSSGERISIDLVLERFTFEVATIELKPTRRLRTETELIINRHQHGAYGFTEDLGNGVELEMVGIREGSFIMGSPETEEGHSKSESPQHQVTVKSFLMGKYPVTQAQWQAVAALPEVKTELEPDPSYFKGENRPVERVSWYDAVEFCERLSQYTKRQYRLPSEAEWEYACRAGTTTPFHFGETITTDLANYDGNYTYGSGSKGKYLEETTPVGSFRVANEFGLYDMHGNVWEWCADHWHSNYEDAPTDGSAWEDESNNNNDNDNLSRLLRGGSWRSDPGFCRSGSRPFYNPLLRRSGSKFGFRVVCGCAWTL</sequence>
<dbReference type="eggNOG" id="COG1262">
    <property type="taxonomic scope" value="Bacteria"/>
</dbReference>
<proteinExistence type="predicted"/>
<dbReference type="InterPro" id="IPR042095">
    <property type="entry name" value="SUMF_sf"/>
</dbReference>
<dbReference type="InterPro" id="IPR005532">
    <property type="entry name" value="SUMF_dom"/>
</dbReference>
<name>F4Y1G0_9CYAN</name>
<dbReference type="InterPro" id="IPR051043">
    <property type="entry name" value="Sulfatase_Mod_Factor_Kinase"/>
</dbReference>
<dbReference type="Gene3D" id="3.90.1580.10">
    <property type="entry name" value="paralog of FGE (formylglycine-generating enzyme)"/>
    <property type="match status" value="1"/>
</dbReference>
<dbReference type="EMBL" id="GL890970">
    <property type="protein sequence ID" value="EGJ29102.1"/>
    <property type="molecule type" value="Genomic_DNA"/>
</dbReference>
<organism evidence="2 3">
    <name type="scientific">Moorena producens 3L</name>
    <dbReference type="NCBI Taxonomy" id="489825"/>
    <lineage>
        <taxon>Bacteria</taxon>
        <taxon>Bacillati</taxon>
        <taxon>Cyanobacteriota</taxon>
        <taxon>Cyanophyceae</taxon>
        <taxon>Coleofasciculales</taxon>
        <taxon>Coleofasciculaceae</taxon>
        <taxon>Moorena</taxon>
    </lineage>
</organism>
<dbReference type="Proteomes" id="UP000003959">
    <property type="component" value="Unassembled WGS sequence"/>
</dbReference>
<protein>
    <recommendedName>
        <fullName evidence="1">Sulfatase-modifying factor enzyme-like domain-containing protein</fullName>
    </recommendedName>
</protein>
<keyword evidence="3" id="KW-1185">Reference proteome</keyword>
<dbReference type="SUPFAM" id="SSF56436">
    <property type="entry name" value="C-type lectin-like"/>
    <property type="match status" value="1"/>
</dbReference>
<dbReference type="InterPro" id="IPR016187">
    <property type="entry name" value="CTDL_fold"/>
</dbReference>
<evidence type="ECO:0000259" key="1">
    <source>
        <dbReference type="Pfam" id="PF03781"/>
    </source>
</evidence>
<accession>F4Y1G0</accession>
<dbReference type="HOGENOM" id="CLU_012431_2_4_3"/>
<evidence type="ECO:0000313" key="3">
    <source>
        <dbReference type="Proteomes" id="UP000003959"/>
    </source>
</evidence>
<dbReference type="PANTHER" id="PTHR23150">
    <property type="entry name" value="SULFATASE MODIFYING FACTOR 1, 2"/>
    <property type="match status" value="1"/>
</dbReference>
<dbReference type="PANTHER" id="PTHR23150:SF19">
    <property type="entry name" value="FORMYLGLYCINE-GENERATING ENZYME"/>
    <property type="match status" value="1"/>
</dbReference>
<dbReference type="AlphaFoldDB" id="F4Y1G0"/>
<dbReference type="Pfam" id="PF03781">
    <property type="entry name" value="FGE-sulfatase"/>
    <property type="match status" value="1"/>
</dbReference>